<dbReference type="AlphaFoldDB" id="A0A168Q4H4"/>
<dbReference type="InterPro" id="IPR045242">
    <property type="entry name" value="Syntaxin"/>
</dbReference>
<accession>A0A168Q4H4</accession>
<comment type="subcellular location">
    <subcellularLocation>
        <location evidence="1">Membrane</location>
        <topology evidence="1">Single-pass type IV membrane protein</topology>
    </subcellularLocation>
</comment>
<keyword evidence="5" id="KW-0175">Coiled coil</keyword>
<dbReference type="InterPro" id="IPR000727">
    <property type="entry name" value="T_SNARE_dom"/>
</dbReference>
<dbReference type="STRING" id="4829.A0A168Q4H4"/>
<evidence type="ECO:0000313" key="11">
    <source>
        <dbReference type="Proteomes" id="UP000078561"/>
    </source>
</evidence>
<proteinExistence type="inferred from homology"/>
<dbReference type="GO" id="GO:0006887">
    <property type="term" value="P:exocytosis"/>
    <property type="evidence" value="ECO:0007669"/>
    <property type="project" value="TreeGrafter"/>
</dbReference>
<dbReference type="GO" id="GO:0005484">
    <property type="term" value="F:SNAP receptor activity"/>
    <property type="evidence" value="ECO:0007669"/>
    <property type="project" value="TreeGrafter"/>
</dbReference>
<keyword evidence="3 8" id="KW-0812">Transmembrane</keyword>
<dbReference type="SMART" id="SM00503">
    <property type="entry name" value="SynN"/>
    <property type="match status" value="1"/>
</dbReference>
<dbReference type="Pfam" id="PF05739">
    <property type="entry name" value="SNARE"/>
    <property type="match status" value="1"/>
</dbReference>
<dbReference type="PROSITE" id="PS50192">
    <property type="entry name" value="T_SNARE"/>
    <property type="match status" value="1"/>
</dbReference>
<dbReference type="SUPFAM" id="SSF47661">
    <property type="entry name" value="t-snare proteins"/>
    <property type="match status" value="1"/>
</dbReference>
<dbReference type="Gene3D" id="1.20.58.70">
    <property type="match status" value="1"/>
</dbReference>
<dbReference type="OMA" id="VLHASHY"/>
<evidence type="ECO:0000313" key="10">
    <source>
        <dbReference type="EMBL" id="SAM03505.1"/>
    </source>
</evidence>
<dbReference type="SMART" id="SM00397">
    <property type="entry name" value="t_SNARE"/>
    <property type="match status" value="1"/>
</dbReference>
<feature type="region of interest" description="Disordered" evidence="7">
    <location>
        <begin position="16"/>
        <end position="69"/>
    </location>
</feature>
<dbReference type="GO" id="GO:0048278">
    <property type="term" value="P:vesicle docking"/>
    <property type="evidence" value="ECO:0007669"/>
    <property type="project" value="TreeGrafter"/>
</dbReference>
<name>A0A168Q4H4_ABSGL</name>
<evidence type="ECO:0000256" key="5">
    <source>
        <dbReference type="ARBA" id="ARBA00023054"/>
    </source>
</evidence>
<keyword evidence="4 8" id="KW-1133">Transmembrane helix</keyword>
<evidence type="ECO:0000256" key="7">
    <source>
        <dbReference type="SAM" id="MobiDB-lite"/>
    </source>
</evidence>
<evidence type="ECO:0000256" key="2">
    <source>
        <dbReference type="ARBA" id="ARBA00009063"/>
    </source>
</evidence>
<gene>
    <name evidence="10" type="primary">ABSGL_09346.1 scaffold 11175</name>
</gene>
<evidence type="ECO:0000256" key="3">
    <source>
        <dbReference type="ARBA" id="ARBA00022692"/>
    </source>
</evidence>
<sequence length="395" mass="45478">MSYTFSRDRTAELRVGSFIHPRNVPGMDSQHGQSQHDSFEGTQRTNDDGGSGRVSTTTAPPPHTSNRYNISSHDTKVEAYEMQPQQPPSDIHDMQGFFDEVRMEALCPPFPFNVLTIPSFSLCPFKIEKLKDEVRVINDNIDEIEQIHNASLVSFNEQQWSQMSTDLERWKTDTQKRNLDVKNRLKAIEASNGRFNKSDGQIRQSQSAAIKKRFLDTIQRYQDIERSYQQKYRQRVERQIRIVKPEATEQEIDSIIDSDESPQVFTQSLMQASRRGQARAVLSEVQNRHDDIKKIEKTIVELHQLFMDMQMLVEQQGETINQIEEHAETTAIQMEEGNTFVKRAISSARATRHKKWCCFVICIILAVVIAILVWWFGFGHVVGHHGVGNNNNNSQ</sequence>
<dbReference type="FunCoup" id="A0A168Q4H4">
    <property type="interactions" value="316"/>
</dbReference>
<feature type="domain" description="T-SNARE coiled-coil homology" evidence="9">
    <location>
        <begin position="282"/>
        <end position="344"/>
    </location>
</feature>
<dbReference type="InterPro" id="IPR006011">
    <property type="entry name" value="Syntaxin_N"/>
</dbReference>
<dbReference type="GO" id="GO:0005886">
    <property type="term" value="C:plasma membrane"/>
    <property type="evidence" value="ECO:0007669"/>
    <property type="project" value="TreeGrafter"/>
</dbReference>
<dbReference type="PANTHER" id="PTHR19957:SF307">
    <property type="entry name" value="PROTEIN SSO1-RELATED"/>
    <property type="match status" value="1"/>
</dbReference>
<protein>
    <recommendedName>
        <fullName evidence="9">t-SNARE coiled-coil homology domain-containing protein</fullName>
    </recommendedName>
</protein>
<dbReference type="GO" id="GO:0000149">
    <property type="term" value="F:SNARE binding"/>
    <property type="evidence" value="ECO:0007669"/>
    <property type="project" value="TreeGrafter"/>
</dbReference>
<dbReference type="PANTHER" id="PTHR19957">
    <property type="entry name" value="SYNTAXIN"/>
    <property type="match status" value="1"/>
</dbReference>
<feature type="transmembrane region" description="Helical" evidence="8">
    <location>
        <begin position="356"/>
        <end position="376"/>
    </location>
</feature>
<evidence type="ECO:0000256" key="4">
    <source>
        <dbReference type="ARBA" id="ARBA00022989"/>
    </source>
</evidence>
<dbReference type="InParanoid" id="A0A168Q4H4"/>
<dbReference type="FunFam" id="1.20.58.70:FF:000008">
    <property type="entry name" value="Syntaxin family protein"/>
    <property type="match status" value="1"/>
</dbReference>
<dbReference type="GO" id="GO:0006886">
    <property type="term" value="P:intracellular protein transport"/>
    <property type="evidence" value="ECO:0007669"/>
    <property type="project" value="TreeGrafter"/>
</dbReference>
<dbReference type="EMBL" id="LT554202">
    <property type="protein sequence ID" value="SAM03505.1"/>
    <property type="molecule type" value="Genomic_DNA"/>
</dbReference>
<organism evidence="10">
    <name type="scientific">Absidia glauca</name>
    <name type="common">Pin mould</name>
    <dbReference type="NCBI Taxonomy" id="4829"/>
    <lineage>
        <taxon>Eukaryota</taxon>
        <taxon>Fungi</taxon>
        <taxon>Fungi incertae sedis</taxon>
        <taxon>Mucoromycota</taxon>
        <taxon>Mucoromycotina</taxon>
        <taxon>Mucoromycetes</taxon>
        <taxon>Mucorales</taxon>
        <taxon>Cunninghamellaceae</taxon>
        <taxon>Absidia</taxon>
    </lineage>
</organism>
<feature type="compositionally biased region" description="Polar residues" evidence="7">
    <location>
        <begin position="53"/>
        <end position="69"/>
    </location>
</feature>
<feature type="compositionally biased region" description="Polar residues" evidence="7">
    <location>
        <begin position="30"/>
        <end position="44"/>
    </location>
</feature>
<dbReference type="InterPro" id="IPR010989">
    <property type="entry name" value="SNARE"/>
</dbReference>
<dbReference type="GO" id="GO:0006906">
    <property type="term" value="P:vesicle fusion"/>
    <property type="evidence" value="ECO:0007669"/>
    <property type="project" value="TreeGrafter"/>
</dbReference>
<keyword evidence="11" id="KW-1185">Reference proteome</keyword>
<dbReference type="Pfam" id="PF00804">
    <property type="entry name" value="Syntaxin"/>
    <property type="match status" value="1"/>
</dbReference>
<reference evidence="10" key="1">
    <citation type="submission" date="2016-04" db="EMBL/GenBank/DDBJ databases">
        <authorList>
            <person name="Evans L.H."/>
            <person name="Alamgir A."/>
            <person name="Owens N."/>
            <person name="Weber N.D."/>
            <person name="Virtaneva K."/>
            <person name="Barbian K."/>
            <person name="Babar A."/>
            <person name="Rosenke K."/>
        </authorList>
    </citation>
    <scope>NUCLEOTIDE SEQUENCE [LARGE SCALE GENOMIC DNA]</scope>
    <source>
        <strain evidence="10">CBS 101.48</strain>
    </source>
</reference>
<dbReference type="Proteomes" id="UP000078561">
    <property type="component" value="Unassembled WGS sequence"/>
</dbReference>
<dbReference type="GO" id="GO:0031201">
    <property type="term" value="C:SNARE complex"/>
    <property type="evidence" value="ECO:0007669"/>
    <property type="project" value="TreeGrafter"/>
</dbReference>
<dbReference type="CDD" id="cd15849">
    <property type="entry name" value="SNARE_Sso1"/>
    <property type="match status" value="1"/>
</dbReference>
<dbReference type="OrthoDB" id="10255013at2759"/>
<comment type="similarity">
    <text evidence="2">Belongs to the syntaxin family.</text>
</comment>
<evidence type="ECO:0000256" key="6">
    <source>
        <dbReference type="ARBA" id="ARBA00023136"/>
    </source>
</evidence>
<evidence type="ECO:0000256" key="1">
    <source>
        <dbReference type="ARBA" id="ARBA00004211"/>
    </source>
</evidence>
<keyword evidence="6 8" id="KW-0472">Membrane</keyword>
<dbReference type="GO" id="GO:0012505">
    <property type="term" value="C:endomembrane system"/>
    <property type="evidence" value="ECO:0007669"/>
    <property type="project" value="TreeGrafter"/>
</dbReference>
<evidence type="ECO:0000256" key="8">
    <source>
        <dbReference type="SAM" id="Phobius"/>
    </source>
</evidence>
<evidence type="ECO:0000259" key="9">
    <source>
        <dbReference type="PROSITE" id="PS50192"/>
    </source>
</evidence>